<accession>A0A2C6KQ01</accession>
<dbReference type="RefSeq" id="XP_067921325.1">
    <property type="nucleotide sequence ID" value="XM_068066702.1"/>
</dbReference>
<dbReference type="AlphaFoldDB" id="A0A2C6KQ01"/>
<keyword evidence="2" id="KW-1185">Reference proteome</keyword>
<sequence length="65" mass="7711">MVGPVKRMKELQWDQIMNVPDGESTRKSQHRTFGMFVLYMLYLRVKLSQKRRKRREGCSVVGNPL</sequence>
<dbReference type="GeneID" id="94429913"/>
<protein>
    <submittedName>
        <fullName evidence="1">Uncharacterized protein</fullName>
    </submittedName>
</protein>
<reference evidence="1 2" key="1">
    <citation type="journal article" date="2017" name="Int. J. Parasitol.">
        <title>The genome of the protozoan parasite Cystoisospora suis and a reverse vaccinology approach to identify vaccine candidates.</title>
        <authorList>
            <person name="Palmieri N."/>
            <person name="Shrestha A."/>
            <person name="Ruttkowski B."/>
            <person name="Beck T."/>
            <person name="Vogl C."/>
            <person name="Tomley F."/>
            <person name="Blake D.P."/>
            <person name="Joachim A."/>
        </authorList>
    </citation>
    <scope>NUCLEOTIDE SEQUENCE [LARGE SCALE GENOMIC DNA]</scope>
    <source>
        <strain evidence="1 2">Wien I</strain>
    </source>
</reference>
<name>A0A2C6KQ01_9APIC</name>
<organism evidence="1 2">
    <name type="scientific">Cystoisospora suis</name>
    <dbReference type="NCBI Taxonomy" id="483139"/>
    <lineage>
        <taxon>Eukaryota</taxon>
        <taxon>Sar</taxon>
        <taxon>Alveolata</taxon>
        <taxon>Apicomplexa</taxon>
        <taxon>Conoidasida</taxon>
        <taxon>Coccidia</taxon>
        <taxon>Eucoccidiorida</taxon>
        <taxon>Eimeriorina</taxon>
        <taxon>Sarcocystidae</taxon>
        <taxon>Cystoisospora</taxon>
    </lineage>
</organism>
<evidence type="ECO:0000313" key="2">
    <source>
        <dbReference type="Proteomes" id="UP000221165"/>
    </source>
</evidence>
<dbReference type="VEuPathDB" id="ToxoDB:CSUI_006546"/>
<evidence type="ECO:0000313" key="1">
    <source>
        <dbReference type="EMBL" id="PHJ19627.1"/>
    </source>
</evidence>
<dbReference type="EMBL" id="MIGC01003316">
    <property type="protein sequence ID" value="PHJ19627.1"/>
    <property type="molecule type" value="Genomic_DNA"/>
</dbReference>
<gene>
    <name evidence="1" type="ORF">CSUI_006546</name>
</gene>
<dbReference type="Proteomes" id="UP000221165">
    <property type="component" value="Unassembled WGS sequence"/>
</dbReference>
<comment type="caution">
    <text evidence="1">The sequence shown here is derived from an EMBL/GenBank/DDBJ whole genome shotgun (WGS) entry which is preliminary data.</text>
</comment>
<proteinExistence type="predicted"/>